<dbReference type="InterPro" id="IPR037523">
    <property type="entry name" value="VOC_core"/>
</dbReference>
<protein>
    <submittedName>
        <fullName evidence="2">Catechol 2,3-dioxygenase</fullName>
    </submittedName>
</protein>
<gene>
    <name evidence="2" type="ORF">SAMN05216226_11025</name>
</gene>
<dbReference type="PANTHER" id="PTHR36110:SF4">
    <property type="entry name" value="RING-CLEAVING DIOXYGENASE MHQA-RELATED"/>
    <property type="match status" value="1"/>
</dbReference>
<dbReference type="Pfam" id="PF00903">
    <property type="entry name" value="Glyoxalase"/>
    <property type="match status" value="1"/>
</dbReference>
<dbReference type="RefSeq" id="WP_092702931.1">
    <property type="nucleotide sequence ID" value="NZ_FNFC01000010.1"/>
</dbReference>
<dbReference type="InterPro" id="IPR052537">
    <property type="entry name" value="Extradiol_RC_dioxygenase"/>
</dbReference>
<dbReference type="InterPro" id="IPR029068">
    <property type="entry name" value="Glyas_Bleomycin-R_OHBP_Dase"/>
</dbReference>
<organism evidence="2 3">
    <name type="scientific">Halovenus aranensis</name>
    <dbReference type="NCBI Taxonomy" id="890420"/>
    <lineage>
        <taxon>Archaea</taxon>
        <taxon>Methanobacteriati</taxon>
        <taxon>Methanobacteriota</taxon>
        <taxon>Stenosarchaea group</taxon>
        <taxon>Halobacteria</taxon>
        <taxon>Halobacteriales</taxon>
        <taxon>Haloarculaceae</taxon>
        <taxon>Halovenus</taxon>
    </lineage>
</organism>
<dbReference type="EMBL" id="FNFC01000010">
    <property type="protein sequence ID" value="SDJ83564.1"/>
    <property type="molecule type" value="Genomic_DNA"/>
</dbReference>
<reference evidence="2 3" key="1">
    <citation type="submission" date="2016-10" db="EMBL/GenBank/DDBJ databases">
        <authorList>
            <person name="de Groot N.N."/>
        </authorList>
    </citation>
    <scope>NUCLEOTIDE SEQUENCE [LARGE SCALE GENOMIC DNA]</scope>
    <source>
        <strain evidence="2 3">IBRC-M10015</strain>
    </source>
</reference>
<dbReference type="PANTHER" id="PTHR36110">
    <property type="entry name" value="RING-CLEAVING DIOXYGENASE MHQE-RELATED"/>
    <property type="match status" value="1"/>
</dbReference>
<evidence type="ECO:0000313" key="2">
    <source>
        <dbReference type="EMBL" id="SDJ83564.1"/>
    </source>
</evidence>
<dbReference type="STRING" id="890420.SAMN05216226_11025"/>
<proteinExistence type="predicted"/>
<dbReference type="PROSITE" id="PS51819">
    <property type="entry name" value="VOC"/>
    <property type="match status" value="1"/>
</dbReference>
<dbReference type="AlphaFoldDB" id="A0A1G8WZE0"/>
<sequence>MADDTTEPVTAAPPESPFQTLGTDHITIWGSNAEATIEYYRDLLGMSLVLRQPNLDDPSQEHLFFDTGDGTILTFFVSDDRQSNSRPQRSGVGGVHHLCFNIDPDRFEAVAEALEEAGRSYNVFDRGIFFSLYTRDHDGLIIELTADKFDIPDDRKGEVLAKTQEKRVADGAEYAKTEHLAAALDELGIEAEAYDLPDATSGVGGVN</sequence>
<evidence type="ECO:0000313" key="3">
    <source>
        <dbReference type="Proteomes" id="UP000198856"/>
    </source>
</evidence>
<evidence type="ECO:0000259" key="1">
    <source>
        <dbReference type="PROSITE" id="PS51819"/>
    </source>
</evidence>
<dbReference type="SUPFAM" id="SSF54593">
    <property type="entry name" value="Glyoxalase/Bleomycin resistance protein/Dihydroxybiphenyl dioxygenase"/>
    <property type="match status" value="1"/>
</dbReference>
<keyword evidence="2" id="KW-0560">Oxidoreductase</keyword>
<name>A0A1G8WZE0_9EURY</name>
<accession>A0A1G8WZE0</accession>
<keyword evidence="3" id="KW-1185">Reference proteome</keyword>
<dbReference type="Proteomes" id="UP000198856">
    <property type="component" value="Unassembled WGS sequence"/>
</dbReference>
<keyword evidence="2" id="KW-0223">Dioxygenase</keyword>
<feature type="domain" description="VOC" evidence="1">
    <location>
        <begin position="22"/>
        <end position="147"/>
    </location>
</feature>
<dbReference type="InterPro" id="IPR004360">
    <property type="entry name" value="Glyas_Fos-R_dOase_dom"/>
</dbReference>
<dbReference type="OrthoDB" id="210990at2157"/>
<dbReference type="GO" id="GO:0051213">
    <property type="term" value="F:dioxygenase activity"/>
    <property type="evidence" value="ECO:0007669"/>
    <property type="project" value="UniProtKB-KW"/>
</dbReference>
<dbReference type="Gene3D" id="3.10.180.10">
    <property type="entry name" value="2,3-Dihydroxybiphenyl 1,2-Dioxygenase, domain 1"/>
    <property type="match status" value="1"/>
</dbReference>